<organism evidence="3 4">
    <name type="scientific">Bacteroides eggerthii</name>
    <dbReference type="NCBI Taxonomy" id="28111"/>
    <lineage>
        <taxon>Bacteria</taxon>
        <taxon>Pseudomonadati</taxon>
        <taxon>Bacteroidota</taxon>
        <taxon>Bacteroidia</taxon>
        <taxon>Bacteroidales</taxon>
        <taxon>Bacteroidaceae</taxon>
        <taxon>Bacteroides</taxon>
    </lineage>
</organism>
<accession>A0ABT7U355</accession>
<evidence type="ECO:0000256" key="1">
    <source>
        <dbReference type="ARBA" id="ARBA00022723"/>
    </source>
</evidence>
<feature type="domain" description="Fumarylacetoacetase-like C-terminal" evidence="2">
    <location>
        <begin position="2"/>
        <end position="188"/>
    </location>
</feature>
<keyword evidence="4" id="KW-1185">Reference proteome</keyword>
<dbReference type="PANTHER" id="PTHR11820">
    <property type="entry name" value="ACYLPYRUVASE"/>
    <property type="match status" value="1"/>
</dbReference>
<dbReference type="Proteomes" id="UP001228403">
    <property type="component" value="Unassembled WGS sequence"/>
</dbReference>
<dbReference type="GO" id="GO:0016787">
    <property type="term" value="F:hydrolase activity"/>
    <property type="evidence" value="ECO:0007669"/>
    <property type="project" value="UniProtKB-KW"/>
</dbReference>
<keyword evidence="1" id="KW-0479">Metal-binding</keyword>
<proteinExistence type="predicted"/>
<gene>
    <name evidence="3" type="ORF">QUW02_03030</name>
</gene>
<reference evidence="3 4" key="1">
    <citation type="submission" date="2023-06" db="EMBL/GenBank/DDBJ databases">
        <authorList>
            <person name="Zeman M."/>
            <person name="Kubasova T."/>
            <person name="Jahodarova E."/>
            <person name="Nykrynova M."/>
            <person name="Rychlik I."/>
        </authorList>
    </citation>
    <scope>NUCLEOTIDE SEQUENCE [LARGE SCALE GENOMIC DNA]</scope>
    <source>
        <strain evidence="3 4">ET4</strain>
    </source>
</reference>
<dbReference type="SUPFAM" id="SSF56529">
    <property type="entry name" value="FAH"/>
    <property type="match status" value="1"/>
</dbReference>
<dbReference type="EMBL" id="JAUDCF010000004">
    <property type="protein sequence ID" value="MDM8144910.1"/>
    <property type="molecule type" value="Genomic_DNA"/>
</dbReference>
<dbReference type="Pfam" id="PF01557">
    <property type="entry name" value="FAA_hydrolase"/>
    <property type="match status" value="1"/>
</dbReference>
<dbReference type="InterPro" id="IPR011234">
    <property type="entry name" value="Fumarylacetoacetase-like_C"/>
</dbReference>
<dbReference type="PANTHER" id="PTHR11820:SF7">
    <property type="entry name" value="ACYLPYRUVASE FAHD1, MITOCHONDRIAL"/>
    <property type="match status" value="1"/>
</dbReference>
<evidence type="ECO:0000313" key="3">
    <source>
        <dbReference type="EMBL" id="MDM8144910.1"/>
    </source>
</evidence>
<evidence type="ECO:0000259" key="2">
    <source>
        <dbReference type="Pfam" id="PF01557"/>
    </source>
</evidence>
<comment type="caution">
    <text evidence="3">The sequence shown here is derived from an EMBL/GenBank/DDBJ whole genome shotgun (WGS) entry which is preliminary data.</text>
</comment>
<keyword evidence="3" id="KW-0378">Hydrolase</keyword>
<reference evidence="4" key="2">
    <citation type="submission" date="2023-07" db="EMBL/GenBank/DDBJ databases">
        <title>Identification and characterization of horizontal gene transfer across gut microbiota members of farm animals based on homology search.</title>
        <authorList>
            <person name="Schwarzerova J."/>
            <person name="Nykrynova M."/>
            <person name="Jureckova K."/>
            <person name="Cejkova D."/>
            <person name="Rychlik I."/>
        </authorList>
    </citation>
    <scope>NUCLEOTIDE SEQUENCE [LARGE SCALE GENOMIC DNA]</scope>
    <source>
        <strain evidence="4">ET4</strain>
    </source>
</reference>
<sequence length="205" mass="23353">MKILAVGMNYAEHNKELDGTLYKPEEPVIFIKPDSALLKDSKPFFIPDFTQRCEYETELVVRICRLGKNIAERFAYRYYDAVTVGIDFTARDLQQRLRAEGKPWELCKAFDNSAVIGDFVSVNELPEIQNLHFHLDIDGRTVQRGYTGDMLYTVDQIIAYVSKFFTLKIGDLIFTGTPVGVGPVSIDQHLDGYVEGRKVLSFNVK</sequence>
<name>A0ABT7U355_9BACE</name>
<dbReference type="InterPro" id="IPR036663">
    <property type="entry name" value="Fumarylacetoacetase_C_sf"/>
</dbReference>
<evidence type="ECO:0000313" key="4">
    <source>
        <dbReference type="Proteomes" id="UP001228403"/>
    </source>
</evidence>
<dbReference type="Gene3D" id="3.90.850.10">
    <property type="entry name" value="Fumarylacetoacetase-like, C-terminal domain"/>
    <property type="match status" value="1"/>
</dbReference>
<protein>
    <submittedName>
        <fullName evidence="3">Fumarylacetoacetate hydrolase family protein</fullName>
    </submittedName>
</protein>